<sequence>MLKGYVLIRSLCPFHGYTIDSRWTAAGNTDVIELHRRQLQIGNWVIVSVIERSSVRRVKS</sequence>
<dbReference type="Proteomes" id="UP000018144">
    <property type="component" value="Unassembled WGS sequence"/>
</dbReference>
<gene>
    <name evidence="1" type="ORF">PCON_07761</name>
</gene>
<protein>
    <submittedName>
        <fullName evidence="1">Uncharacterized protein</fullName>
    </submittedName>
</protein>
<name>U4L6I3_PYROM</name>
<dbReference type="AlphaFoldDB" id="U4L6I3"/>
<evidence type="ECO:0000313" key="1">
    <source>
        <dbReference type="EMBL" id="CCX08172.1"/>
    </source>
</evidence>
<evidence type="ECO:0000313" key="2">
    <source>
        <dbReference type="Proteomes" id="UP000018144"/>
    </source>
</evidence>
<reference evidence="1 2" key="1">
    <citation type="journal article" date="2013" name="PLoS Genet.">
        <title>The genome and development-dependent transcriptomes of Pyronema confluens: a window into fungal evolution.</title>
        <authorList>
            <person name="Traeger S."/>
            <person name="Altegoer F."/>
            <person name="Freitag M."/>
            <person name="Gabaldon T."/>
            <person name="Kempken F."/>
            <person name="Kumar A."/>
            <person name="Marcet-Houben M."/>
            <person name="Poggeler S."/>
            <person name="Stajich J.E."/>
            <person name="Nowrousian M."/>
        </authorList>
    </citation>
    <scope>NUCLEOTIDE SEQUENCE [LARGE SCALE GENOMIC DNA]</scope>
    <source>
        <strain evidence="2">CBS 100304</strain>
        <tissue evidence="1">Vegetative mycelium</tissue>
    </source>
</reference>
<proteinExistence type="predicted"/>
<dbReference type="EMBL" id="HF935394">
    <property type="protein sequence ID" value="CCX08172.1"/>
    <property type="molecule type" value="Genomic_DNA"/>
</dbReference>
<organism evidence="1 2">
    <name type="scientific">Pyronema omphalodes (strain CBS 100304)</name>
    <name type="common">Pyronema confluens</name>
    <dbReference type="NCBI Taxonomy" id="1076935"/>
    <lineage>
        <taxon>Eukaryota</taxon>
        <taxon>Fungi</taxon>
        <taxon>Dikarya</taxon>
        <taxon>Ascomycota</taxon>
        <taxon>Pezizomycotina</taxon>
        <taxon>Pezizomycetes</taxon>
        <taxon>Pezizales</taxon>
        <taxon>Pyronemataceae</taxon>
        <taxon>Pyronema</taxon>
    </lineage>
</organism>
<keyword evidence="2" id="KW-1185">Reference proteome</keyword>
<accession>U4L6I3</accession>